<name>A0A024HDC8_PSEKB</name>
<feature type="domain" description="CheW-like" evidence="1">
    <location>
        <begin position="15"/>
        <end position="159"/>
    </location>
</feature>
<dbReference type="eggNOG" id="COG0835">
    <property type="taxonomic scope" value="Bacteria"/>
</dbReference>
<reference evidence="2 3" key="1">
    <citation type="submission" date="2013-03" db="EMBL/GenBank/DDBJ databases">
        <authorList>
            <person name="Linke B."/>
        </authorList>
    </citation>
    <scope>NUCLEOTIDE SEQUENCE [LARGE SCALE GENOMIC DNA]</scope>
    <source>
        <strain evidence="2 3">B13</strain>
    </source>
</reference>
<sequence length="171" mass="18967">MASPASRSEGVANGGRLYLQFRLGADRYALDVHEIAEVLPLTRFKQVPEAPAWVAGLYSHRGELLPVLDLSVVACGRPSPRLTSTRLVLVDYRFAGNGPPRRLGLILEQASQTLRRDPAAFREYGLERGEARYLGPVMVDSEGLLQRVQVDELLPDHVRELLLQNAEAEQP</sequence>
<dbReference type="PANTHER" id="PTHR22617">
    <property type="entry name" value="CHEMOTAXIS SENSOR HISTIDINE KINASE-RELATED"/>
    <property type="match status" value="1"/>
</dbReference>
<evidence type="ECO:0000313" key="2">
    <source>
        <dbReference type="EMBL" id="CDF82512.1"/>
    </source>
</evidence>
<accession>A0A024HDC8</accession>
<dbReference type="STRING" id="1301098.PKB_1147"/>
<dbReference type="Pfam" id="PF01584">
    <property type="entry name" value="CheW"/>
    <property type="match status" value="1"/>
</dbReference>
<dbReference type="Gene3D" id="2.40.50.180">
    <property type="entry name" value="CheA-289, Domain 4"/>
    <property type="match status" value="1"/>
</dbReference>
<dbReference type="SMART" id="SM00260">
    <property type="entry name" value="CheW"/>
    <property type="match status" value="1"/>
</dbReference>
<reference evidence="2 3" key="2">
    <citation type="submission" date="2014-05" db="EMBL/GenBank/DDBJ databases">
        <title>Genome sequence of the 3-chlorobenzoate degrading bacterium Pseudomonas knackmussii B13 shows multiple evidence for horizontal gene transfer.</title>
        <authorList>
            <person name="Miyazaki R."/>
            <person name="Bertelli C."/>
            <person name="Falquet L."/>
            <person name="Robinson-Rechavi M."/>
            <person name="Gharib W."/>
            <person name="Roy S."/>
            <person name="Van der Meer J.R."/>
        </authorList>
    </citation>
    <scope>NUCLEOTIDE SEQUENCE [LARGE SCALE GENOMIC DNA]</scope>
    <source>
        <strain evidence="2 3">B13</strain>
    </source>
</reference>
<dbReference type="GO" id="GO:0007165">
    <property type="term" value="P:signal transduction"/>
    <property type="evidence" value="ECO:0007669"/>
    <property type="project" value="InterPro"/>
</dbReference>
<evidence type="ECO:0000313" key="3">
    <source>
        <dbReference type="Proteomes" id="UP000025241"/>
    </source>
</evidence>
<dbReference type="SUPFAM" id="SSF50341">
    <property type="entry name" value="CheW-like"/>
    <property type="match status" value="1"/>
</dbReference>
<gene>
    <name evidence="2" type="ORF">PKB_1147</name>
</gene>
<organism evidence="2 3">
    <name type="scientific">Pseudomonas knackmussii (strain DSM 6978 / CCUG 54928 / LMG 23759 / B13)</name>
    <dbReference type="NCBI Taxonomy" id="1301098"/>
    <lineage>
        <taxon>Bacteria</taxon>
        <taxon>Pseudomonadati</taxon>
        <taxon>Pseudomonadota</taxon>
        <taxon>Gammaproteobacteria</taxon>
        <taxon>Pseudomonadales</taxon>
        <taxon>Pseudomonadaceae</taxon>
        <taxon>Pseudomonas</taxon>
    </lineage>
</organism>
<dbReference type="RefSeq" id="WP_052355191.1">
    <property type="nucleotide sequence ID" value="NZ_HG322950.1"/>
</dbReference>
<dbReference type="HOGENOM" id="CLU_048995_7_0_6"/>
<dbReference type="InterPro" id="IPR039315">
    <property type="entry name" value="CheW"/>
</dbReference>
<evidence type="ECO:0000259" key="1">
    <source>
        <dbReference type="PROSITE" id="PS50851"/>
    </source>
</evidence>
<dbReference type="Gene3D" id="2.30.30.40">
    <property type="entry name" value="SH3 Domains"/>
    <property type="match status" value="1"/>
</dbReference>
<dbReference type="PANTHER" id="PTHR22617:SF43">
    <property type="entry name" value="PROTEIN PILI"/>
    <property type="match status" value="1"/>
</dbReference>
<dbReference type="InterPro" id="IPR036061">
    <property type="entry name" value="CheW-like_dom_sf"/>
</dbReference>
<dbReference type="InterPro" id="IPR002545">
    <property type="entry name" value="CheW-lke_dom"/>
</dbReference>
<dbReference type="Proteomes" id="UP000025241">
    <property type="component" value="Chromosome I"/>
</dbReference>
<dbReference type="PATRIC" id="fig|1301098.3.peg.1160"/>
<proteinExistence type="predicted"/>
<dbReference type="OrthoDB" id="21913at2"/>
<dbReference type="GO" id="GO:0005829">
    <property type="term" value="C:cytosol"/>
    <property type="evidence" value="ECO:0007669"/>
    <property type="project" value="TreeGrafter"/>
</dbReference>
<dbReference type="KEGG" id="pkc:PKB_1147"/>
<keyword evidence="3" id="KW-1185">Reference proteome</keyword>
<dbReference type="GO" id="GO:0006935">
    <property type="term" value="P:chemotaxis"/>
    <property type="evidence" value="ECO:0007669"/>
    <property type="project" value="InterPro"/>
</dbReference>
<dbReference type="EMBL" id="HG322950">
    <property type="protein sequence ID" value="CDF82512.1"/>
    <property type="molecule type" value="Genomic_DNA"/>
</dbReference>
<protein>
    <recommendedName>
        <fullName evidence="1">CheW-like domain-containing protein</fullName>
    </recommendedName>
</protein>
<dbReference type="PROSITE" id="PS50851">
    <property type="entry name" value="CHEW"/>
    <property type="match status" value="1"/>
</dbReference>
<dbReference type="AlphaFoldDB" id="A0A024HDC8"/>